<reference evidence="1" key="1">
    <citation type="submission" date="2021-01" db="EMBL/GenBank/DDBJ databases">
        <authorList>
            <consortium name="Genoscope - CEA"/>
            <person name="William W."/>
        </authorList>
    </citation>
    <scope>NUCLEOTIDE SEQUENCE</scope>
</reference>
<dbReference type="Proteomes" id="UP000692954">
    <property type="component" value="Unassembled WGS sequence"/>
</dbReference>
<proteinExistence type="predicted"/>
<gene>
    <name evidence="1" type="ORF">PSON_ATCC_30995.1.T0510207</name>
</gene>
<name>A0A8S1N4Z5_9CILI</name>
<dbReference type="EMBL" id="CAJJDN010000051">
    <property type="protein sequence ID" value="CAD8087490.1"/>
    <property type="molecule type" value="Genomic_DNA"/>
</dbReference>
<dbReference type="AlphaFoldDB" id="A0A8S1N4Z5"/>
<protein>
    <submittedName>
        <fullName evidence="1">Uncharacterized protein</fullName>
    </submittedName>
</protein>
<accession>A0A8S1N4Z5</accession>
<comment type="caution">
    <text evidence="1">The sequence shown here is derived from an EMBL/GenBank/DDBJ whole genome shotgun (WGS) entry which is preliminary data.</text>
</comment>
<sequence length="135" mass="16097">MGVCDFFFLNEKGQKEFVTPILDGLILPRIIRDSIYFISRKQLEQWVNLKQLKKKLYIQEIIESIESRRQNFQLFLYFGLQIFNQVSNARWSKQKPICCCTQKTSNQYINVFQLRIYKVSISNKTVYLSILLNIS</sequence>
<keyword evidence="2" id="KW-1185">Reference proteome</keyword>
<organism evidence="1 2">
    <name type="scientific">Paramecium sonneborni</name>
    <dbReference type="NCBI Taxonomy" id="65129"/>
    <lineage>
        <taxon>Eukaryota</taxon>
        <taxon>Sar</taxon>
        <taxon>Alveolata</taxon>
        <taxon>Ciliophora</taxon>
        <taxon>Intramacronucleata</taxon>
        <taxon>Oligohymenophorea</taxon>
        <taxon>Peniculida</taxon>
        <taxon>Parameciidae</taxon>
        <taxon>Paramecium</taxon>
    </lineage>
</organism>
<evidence type="ECO:0000313" key="1">
    <source>
        <dbReference type="EMBL" id="CAD8087490.1"/>
    </source>
</evidence>
<evidence type="ECO:0000313" key="2">
    <source>
        <dbReference type="Proteomes" id="UP000692954"/>
    </source>
</evidence>